<feature type="region of interest" description="Disordered" evidence="1">
    <location>
        <begin position="173"/>
        <end position="196"/>
    </location>
</feature>
<dbReference type="AlphaFoldDB" id="E9HRC1"/>
<name>E9HRC1_DAPPU</name>
<dbReference type="Pfam" id="PF21788">
    <property type="entry name" value="TNP-like_GBD"/>
    <property type="match status" value="1"/>
</dbReference>
<dbReference type="PhylomeDB" id="E9HRC1"/>
<reference evidence="3 4" key="1">
    <citation type="journal article" date="2011" name="Science">
        <title>The ecoresponsive genome of Daphnia pulex.</title>
        <authorList>
            <person name="Colbourne J.K."/>
            <person name="Pfrender M.E."/>
            <person name="Gilbert D."/>
            <person name="Thomas W.K."/>
            <person name="Tucker A."/>
            <person name="Oakley T.H."/>
            <person name="Tokishita S."/>
            <person name="Aerts A."/>
            <person name="Arnold G.J."/>
            <person name="Basu M.K."/>
            <person name="Bauer D.J."/>
            <person name="Caceres C.E."/>
            <person name="Carmel L."/>
            <person name="Casola C."/>
            <person name="Choi J.H."/>
            <person name="Detter J.C."/>
            <person name="Dong Q."/>
            <person name="Dusheyko S."/>
            <person name="Eads B.D."/>
            <person name="Frohlich T."/>
            <person name="Geiler-Samerotte K.A."/>
            <person name="Gerlach D."/>
            <person name="Hatcher P."/>
            <person name="Jogdeo S."/>
            <person name="Krijgsveld J."/>
            <person name="Kriventseva E.V."/>
            <person name="Kultz D."/>
            <person name="Laforsch C."/>
            <person name="Lindquist E."/>
            <person name="Lopez J."/>
            <person name="Manak J.R."/>
            <person name="Muller J."/>
            <person name="Pangilinan J."/>
            <person name="Patwardhan R.P."/>
            <person name="Pitluck S."/>
            <person name="Pritham E.J."/>
            <person name="Rechtsteiner A."/>
            <person name="Rho M."/>
            <person name="Rogozin I.B."/>
            <person name="Sakarya O."/>
            <person name="Salamov A."/>
            <person name="Schaack S."/>
            <person name="Shapiro H."/>
            <person name="Shiga Y."/>
            <person name="Skalitzky C."/>
            <person name="Smith Z."/>
            <person name="Souvorov A."/>
            <person name="Sung W."/>
            <person name="Tang Z."/>
            <person name="Tsuchiya D."/>
            <person name="Tu H."/>
            <person name="Vos H."/>
            <person name="Wang M."/>
            <person name="Wolf Y.I."/>
            <person name="Yamagata H."/>
            <person name="Yamada T."/>
            <person name="Ye Y."/>
            <person name="Shaw J.R."/>
            <person name="Andrews J."/>
            <person name="Crease T.J."/>
            <person name="Tang H."/>
            <person name="Lucas S.M."/>
            <person name="Robertson H.M."/>
            <person name="Bork P."/>
            <person name="Koonin E.V."/>
            <person name="Zdobnov E.M."/>
            <person name="Grigoriev I.V."/>
            <person name="Lynch M."/>
            <person name="Boore J.L."/>
        </authorList>
    </citation>
    <scope>NUCLEOTIDE SEQUENCE [LARGE SCALE GENOMIC DNA]</scope>
</reference>
<dbReference type="InParanoid" id="E9HRC1"/>
<dbReference type="Proteomes" id="UP000000305">
    <property type="component" value="Unassembled WGS sequence"/>
</dbReference>
<accession>E9HRC1</accession>
<evidence type="ECO:0000313" key="3">
    <source>
        <dbReference type="EMBL" id="EFX65675.1"/>
    </source>
</evidence>
<gene>
    <name evidence="3" type="ORF">DAPPUDRAFT_264320</name>
</gene>
<dbReference type="EMBL" id="GL732734">
    <property type="protein sequence ID" value="EFX65675.1"/>
    <property type="molecule type" value="Genomic_DNA"/>
</dbReference>
<dbReference type="InterPro" id="IPR048366">
    <property type="entry name" value="TNP-like_GBD"/>
</dbReference>
<proteinExistence type="predicted"/>
<evidence type="ECO:0000313" key="4">
    <source>
        <dbReference type="Proteomes" id="UP000000305"/>
    </source>
</evidence>
<evidence type="ECO:0000256" key="1">
    <source>
        <dbReference type="SAM" id="MobiDB-lite"/>
    </source>
</evidence>
<evidence type="ECO:0000259" key="2">
    <source>
        <dbReference type="Pfam" id="PF21788"/>
    </source>
</evidence>
<protein>
    <recommendedName>
        <fullName evidence="2">Transposable element P transposase-like GTP-binding insertion domain-containing protein</fullName>
    </recommendedName>
</protein>
<organism evidence="3 4">
    <name type="scientific">Daphnia pulex</name>
    <name type="common">Water flea</name>
    <dbReference type="NCBI Taxonomy" id="6669"/>
    <lineage>
        <taxon>Eukaryota</taxon>
        <taxon>Metazoa</taxon>
        <taxon>Ecdysozoa</taxon>
        <taxon>Arthropoda</taxon>
        <taxon>Crustacea</taxon>
        <taxon>Branchiopoda</taxon>
        <taxon>Diplostraca</taxon>
        <taxon>Cladocera</taxon>
        <taxon>Anomopoda</taxon>
        <taxon>Daphniidae</taxon>
        <taxon>Daphnia</taxon>
    </lineage>
</organism>
<feature type="domain" description="Transposable element P transposase-like GTP-binding insertion" evidence="2">
    <location>
        <begin position="1"/>
        <end position="59"/>
    </location>
</feature>
<keyword evidence="4" id="KW-1185">Reference proteome</keyword>
<dbReference type="OrthoDB" id="7312725at2759"/>
<dbReference type="KEGG" id="dpx:DAPPUDRAFT_264320"/>
<dbReference type="HOGENOM" id="CLU_1391520_0_0_1"/>
<sequence>MNVKLAVQVLSNSVADCLRRYRLAKNMDLATQFKDSEALEDLLRLLNAYFDVMNSRRPIDGITQSNWNGPDGRRDVLSRLFKCLDDTNAACGELPMNEMEDEVLLEHSDDFRKDSQDGKPSEKIPIQVTQQSAFFGIIRMAGRCGDKPTVASFLELFRLLTMYYTTKQEKGKKVVSPVPPSGQVPEALTTEHTKRF</sequence>